<dbReference type="SUPFAM" id="SSF53474">
    <property type="entry name" value="alpha/beta-Hydrolases"/>
    <property type="match status" value="1"/>
</dbReference>
<dbReference type="InterPro" id="IPR050300">
    <property type="entry name" value="GDXG_lipolytic_enzyme"/>
</dbReference>
<organism evidence="3">
    <name type="scientific">freshwater metagenome</name>
    <dbReference type="NCBI Taxonomy" id="449393"/>
    <lineage>
        <taxon>unclassified sequences</taxon>
        <taxon>metagenomes</taxon>
        <taxon>ecological metagenomes</taxon>
    </lineage>
</organism>
<evidence type="ECO:0000259" key="2">
    <source>
        <dbReference type="Pfam" id="PF20434"/>
    </source>
</evidence>
<dbReference type="GO" id="GO:0016787">
    <property type="term" value="F:hydrolase activity"/>
    <property type="evidence" value="ECO:0007669"/>
    <property type="project" value="UniProtKB-KW"/>
</dbReference>
<reference evidence="3" key="1">
    <citation type="submission" date="2020-05" db="EMBL/GenBank/DDBJ databases">
        <authorList>
            <person name="Chiriac C."/>
            <person name="Salcher M."/>
            <person name="Ghai R."/>
            <person name="Kavagutti S V."/>
        </authorList>
    </citation>
    <scope>NUCLEOTIDE SEQUENCE</scope>
</reference>
<name>A0A6J6EV56_9ZZZZ</name>
<proteinExistence type="predicted"/>
<protein>
    <submittedName>
        <fullName evidence="3">Unannotated protein</fullName>
    </submittedName>
</protein>
<dbReference type="InterPro" id="IPR029058">
    <property type="entry name" value="AB_hydrolase_fold"/>
</dbReference>
<dbReference type="EMBL" id="CAEZSR010000149">
    <property type="protein sequence ID" value="CAB4580381.1"/>
    <property type="molecule type" value="Genomic_DNA"/>
</dbReference>
<accession>A0A6J6EV56</accession>
<dbReference type="InterPro" id="IPR049492">
    <property type="entry name" value="BD-FAE-like_dom"/>
</dbReference>
<gene>
    <name evidence="3" type="ORF">UFOPK1493_03024</name>
</gene>
<dbReference type="AlphaFoldDB" id="A0A6J6EV56"/>
<dbReference type="Gene3D" id="3.40.50.1820">
    <property type="entry name" value="alpha/beta hydrolase"/>
    <property type="match status" value="1"/>
</dbReference>
<evidence type="ECO:0000313" key="3">
    <source>
        <dbReference type="EMBL" id="CAB4580381.1"/>
    </source>
</evidence>
<sequence length="614" mass="63714">MGIASGVVPAPAGPTAPTPVTAATRYLDPIFLPDVQRDVVYGTAVDQQGRVVELRLDLYTPRGDTADDRPVFLFAHGGFFVTGDKSGAVAWAQRMAQRGYVAASINYRLDTQAVVAPVDTPREERAVNDARADMQTAVRWFRKHADELRIDPDRIAVGGTSAGAVTALGVAANADAPLPGDHDEFSSAVCTAVSFSGANDPAAIGPLDAGAIFHHGEVDTVVPTAQAAATRDAMTAAGLPVAWYEYPGEGHDLSDATIQARIQPTIRWLYDRVATAPYPCSPAVAQLAPVLPGRQTPISGDAERSGVVSLVSVANRAPGYVQALPCGATPGGSSNLNADAPQQIRAVLAVVRFGADGRACLFNQVGTHLVADLQGWFAPGAFDDVVDDRLIDTRSGPRPPNGGVVELRGRPDATGVVSLVITETTGAGYLQVLPCGATPGGSSTLNADAAGQIRAGLALVRFGSDGRACVFVQRSAHVVADLQGYLDAGAVDDVIDDRLLDTRSGPRPGDGSVTELRGRPDSTAVVSLVATETTAPGYVQVLPCGATPGGSSNLNADAAGQTVAGLAFVRFGADGRVCVFAQRSTHLVADLQGYLTDGAFVDVPDRRLLDTRTR</sequence>
<dbReference type="PANTHER" id="PTHR48081">
    <property type="entry name" value="AB HYDROLASE SUPERFAMILY PROTEIN C4A8.06C"/>
    <property type="match status" value="1"/>
</dbReference>
<dbReference type="Pfam" id="PF20434">
    <property type="entry name" value="BD-FAE"/>
    <property type="match status" value="1"/>
</dbReference>
<evidence type="ECO:0000256" key="1">
    <source>
        <dbReference type="ARBA" id="ARBA00022801"/>
    </source>
</evidence>
<keyword evidence="1" id="KW-0378">Hydrolase</keyword>
<feature type="domain" description="BD-FAE-like" evidence="2">
    <location>
        <begin position="56"/>
        <end position="181"/>
    </location>
</feature>